<keyword evidence="4" id="KW-0547">Nucleotide-binding</keyword>
<dbReference type="Gene3D" id="1.10.510.10">
    <property type="entry name" value="Transferase(Phosphotransferase) domain 1"/>
    <property type="match status" value="1"/>
</dbReference>
<comment type="subcellular location">
    <subcellularLocation>
        <location evidence="1">Cytoplasm</location>
    </subcellularLocation>
</comment>
<reference evidence="10 11" key="1">
    <citation type="submission" date="2024-01" db="EMBL/GenBank/DDBJ databases">
        <title>A draft genome for the cacao thread blight pathogen Marasmiellus scandens.</title>
        <authorList>
            <person name="Baruah I.K."/>
            <person name="Leung J."/>
            <person name="Bukari Y."/>
            <person name="Amoako-Attah I."/>
            <person name="Meinhardt L.W."/>
            <person name="Bailey B.A."/>
            <person name="Cohen S.P."/>
        </authorList>
    </citation>
    <scope>NUCLEOTIDE SEQUENCE [LARGE SCALE GENOMIC DNA]</scope>
    <source>
        <strain evidence="10 11">GH-19</strain>
    </source>
</reference>
<evidence type="ECO:0000256" key="6">
    <source>
        <dbReference type="ARBA" id="ARBA00022840"/>
    </source>
</evidence>
<evidence type="ECO:0000256" key="2">
    <source>
        <dbReference type="ARBA" id="ARBA00022527"/>
    </source>
</evidence>
<organism evidence="10 11">
    <name type="scientific">Marasmiellus scandens</name>
    <dbReference type="NCBI Taxonomy" id="2682957"/>
    <lineage>
        <taxon>Eukaryota</taxon>
        <taxon>Fungi</taxon>
        <taxon>Dikarya</taxon>
        <taxon>Basidiomycota</taxon>
        <taxon>Agaricomycotina</taxon>
        <taxon>Agaricomycetes</taxon>
        <taxon>Agaricomycetidae</taxon>
        <taxon>Agaricales</taxon>
        <taxon>Marasmiineae</taxon>
        <taxon>Omphalotaceae</taxon>
        <taxon>Marasmiellus</taxon>
    </lineage>
</organism>
<dbReference type="PANTHER" id="PTHR24345:SF91">
    <property type="entry name" value="SERINE_THREONINE-PROTEIN KINASE PLK4"/>
    <property type="match status" value="1"/>
</dbReference>
<keyword evidence="6" id="KW-0067">ATP-binding</keyword>
<feature type="region of interest" description="Disordered" evidence="7">
    <location>
        <begin position="518"/>
        <end position="551"/>
    </location>
</feature>
<evidence type="ECO:0000256" key="7">
    <source>
        <dbReference type="SAM" id="MobiDB-lite"/>
    </source>
</evidence>
<evidence type="ECO:0000256" key="3">
    <source>
        <dbReference type="ARBA" id="ARBA00022679"/>
    </source>
</evidence>
<name>A0ABR1JXU2_9AGAR</name>
<evidence type="ECO:0000256" key="1">
    <source>
        <dbReference type="ARBA" id="ARBA00004496"/>
    </source>
</evidence>
<comment type="caution">
    <text evidence="10">The sequence shown here is derived from an EMBL/GenBank/DDBJ whole genome shotgun (WGS) entry which is preliminary data.</text>
</comment>
<gene>
    <name evidence="10" type="ORF">VKT23_003629</name>
</gene>
<evidence type="ECO:0000313" key="11">
    <source>
        <dbReference type="Proteomes" id="UP001498398"/>
    </source>
</evidence>
<keyword evidence="3" id="KW-0808">Transferase</keyword>
<dbReference type="PANTHER" id="PTHR24345">
    <property type="entry name" value="SERINE/THREONINE-PROTEIN KINASE PLK"/>
    <property type="match status" value="1"/>
</dbReference>
<feature type="compositionally biased region" description="Low complexity" evidence="7">
    <location>
        <begin position="518"/>
        <end position="529"/>
    </location>
</feature>
<feature type="region of interest" description="Disordered" evidence="7">
    <location>
        <begin position="213"/>
        <end position="237"/>
    </location>
</feature>
<dbReference type="InterPro" id="IPR046437">
    <property type="entry name" value="Ser_Thr-PK_POLO_box_1_sf"/>
</dbReference>
<dbReference type="InterPro" id="IPR033699">
    <property type="entry name" value="POLO_box_Plk4_1"/>
</dbReference>
<evidence type="ECO:0000313" key="10">
    <source>
        <dbReference type="EMBL" id="KAK7469139.1"/>
    </source>
</evidence>
<dbReference type="PROSITE" id="PS50011">
    <property type="entry name" value="PROTEIN_KINASE_DOM"/>
    <property type="match status" value="1"/>
</dbReference>
<feature type="compositionally biased region" description="Basic and acidic residues" evidence="7">
    <location>
        <begin position="693"/>
        <end position="709"/>
    </location>
</feature>
<evidence type="ECO:0000256" key="5">
    <source>
        <dbReference type="ARBA" id="ARBA00022777"/>
    </source>
</evidence>
<dbReference type="Gene3D" id="3.30.1120.120">
    <property type="match status" value="1"/>
</dbReference>
<dbReference type="InterPro" id="IPR011009">
    <property type="entry name" value="Kinase-like_dom_sf"/>
</dbReference>
<keyword evidence="2" id="KW-0723">Serine/threonine-protein kinase</keyword>
<feature type="domain" description="Protein kinase" evidence="8">
    <location>
        <begin position="1"/>
        <end position="159"/>
    </location>
</feature>
<dbReference type="SMART" id="SM00220">
    <property type="entry name" value="S_TKc"/>
    <property type="match status" value="1"/>
</dbReference>
<dbReference type="SUPFAM" id="SSF56112">
    <property type="entry name" value="Protein kinase-like (PK-like)"/>
    <property type="match status" value="1"/>
</dbReference>
<dbReference type="InterPro" id="IPR033698">
    <property type="entry name" value="POLO_box_Plk4_2"/>
</dbReference>
<keyword evidence="5" id="KW-0418">Kinase</keyword>
<dbReference type="Proteomes" id="UP001498398">
    <property type="component" value="Unassembled WGS sequence"/>
</dbReference>
<accession>A0ABR1JXU2</accession>
<protein>
    <recommendedName>
        <fullName evidence="12">Non-specific serine/threonine protein kinase</fullName>
    </recommendedName>
</protein>
<feature type="region of interest" description="Disordered" evidence="7">
    <location>
        <begin position="265"/>
        <end position="307"/>
    </location>
</feature>
<evidence type="ECO:0000259" key="9">
    <source>
        <dbReference type="PROSITE" id="PS51984"/>
    </source>
</evidence>
<feature type="region of interest" description="Disordered" evidence="7">
    <location>
        <begin position="688"/>
        <end position="740"/>
    </location>
</feature>
<dbReference type="Pfam" id="PF00069">
    <property type="entry name" value="Pkinase"/>
    <property type="match status" value="1"/>
</dbReference>
<dbReference type="Pfam" id="PF18409">
    <property type="entry name" value="Plk4_PB2"/>
    <property type="match status" value="1"/>
</dbReference>
<keyword evidence="11" id="KW-1185">Reference proteome</keyword>
<evidence type="ECO:0000259" key="8">
    <source>
        <dbReference type="PROSITE" id="PS50011"/>
    </source>
</evidence>
<evidence type="ECO:0008006" key="12">
    <source>
        <dbReference type="Google" id="ProtNLM"/>
    </source>
</evidence>
<feature type="domain" description="Cryptic POLO box 1 (CPB1)" evidence="9">
    <location>
        <begin position="375"/>
        <end position="483"/>
    </location>
</feature>
<sequence>MTRTIIKPLLDALVYLKKERIVHRDMSLQSILLTEEGRVKLSNFEKATRDTEQDFTAFSTIHKISDAEYLYVAPEILSRRSYDCSADLWSLGCVAFACVSGQSPFQVEVIDQVFENILRAKYSVPEYMSALLENFVDGLIQTEPTRRTDLSALHHHPFLDPRLPEESLDIDKTNKLTTTKPDRTPFQTKTFTINTDIKPAKPQQLPFRAPTSFKENFTNSTNERKFPGSGSTRGPLKEYKNADLRRILSDEISYKRTIMGIDEKSGTLQDSKHTTAGSNEAQKGIAKERRVVSDSSSQVPGDARPSALLHHPRAQGLAGQTRVPSFSSQGLSASATRVQIDKKSLHGLANEDDVQTLSSVTGDSAGPDLHDDLPVGTLRPLPFNTDLLSPRTHKTVQGQVTVLPSLSLLVDFREAERRRGMKGHEVLVVSRDGNQIHIYLAPHLSVPCCLVEPVRTCTIDVLPKAYWRQYNDASTLISRIKQRTPRMVLYEQVLKCTLMANGPQADVELLFFDPPSSNSNANSISSGSNPLAASKETKEEDLNDSPETDKTKHSCKMRFRYSRQACLLEIAQRIDGPRGREWMKRNIHIANLNEFSSTARYADTFSDEERLAFGKLIWFLGICDVAEEGSDSQRARGAQVFDPSISLLQFKPSLGSMLPVKDSRPYASAIMHSLSAIKLPPRPVKFNRSRISRKSDNADDEEITGKDLTRGTSASRGATADHSTWPSQETNGYTPCAPRSETISFTSNEDPVQTLQTKFITGVGWCVRHASKISQGGRYKLMFLDGKVLDVDVDEEWVELMENGHVLVPRHTIGESHSKPMLSERMEMFEEFISLFDVDD</sequence>
<feature type="compositionally biased region" description="Polar residues" evidence="7">
    <location>
        <begin position="710"/>
        <end position="733"/>
    </location>
</feature>
<proteinExistence type="predicted"/>
<dbReference type="PROSITE" id="PS51984">
    <property type="entry name" value="CPB1"/>
    <property type="match status" value="1"/>
</dbReference>
<dbReference type="EMBL" id="JBANRG010000003">
    <property type="protein sequence ID" value="KAK7469139.1"/>
    <property type="molecule type" value="Genomic_DNA"/>
</dbReference>
<evidence type="ECO:0000256" key="4">
    <source>
        <dbReference type="ARBA" id="ARBA00022741"/>
    </source>
</evidence>
<dbReference type="InterPro" id="IPR000719">
    <property type="entry name" value="Prot_kinase_dom"/>
</dbReference>